<evidence type="ECO:0000313" key="3">
    <source>
        <dbReference type="Proteomes" id="UP001309876"/>
    </source>
</evidence>
<keyword evidence="3" id="KW-1185">Reference proteome</keyword>
<proteinExistence type="predicted"/>
<protein>
    <submittedName>
        <fullName evidence="2">Uncharacterized protein</fullName>
    </submittedName>
</protein>
<dbReference type="Proteomes" id="UP001309876">
    <property type="component" value="Unassembled WGS sequence"/>
</dbReference>
<gene>
    <name evidence="2" type="ORF">LTR05_005942</name>
</gene>
<reference evidence="2 3" key="1">
    <citation type="submission" date="2023-08" db="EMBL/GenBank/DDBJ databases">
        <title>Black Yeasts Isolated from many extreme environments.</title>
        <authorList>
            <person name="Coleine C."/>
            <person name="Stajich J.E."/>
            <person name="Selbmann L."/>
        </authorList>
    </citation>
    <scope>NUCLEOTIDE SEQUENCE [LARGE SCALE GENOMIC DNA]</scope>
    <source>
        <strain evidence="2 3">CCFEE 5910</strain>
    </source>
</reference>
<feature type="region of interest" description="Disordered" evidence="1">
    <location>
        <begin position="1"/>
        <end position="86"/>
    </location>
</feature>
<comment type="caution">
    <text evidence="2">The sequence shown here is derived from an EMBL/GenBank/DDBJ whole genome shotgun (WGS) entry which is preliminary data.</text>
</comment>
<dbReference type="AlphaFoldDB" id="A0AAN7SWC6"/>
<sequence>MSTTSSTTTIDDTTSSSETSTTTTTSSSSFSTTAEDTTTTTTEESTTTMTEESTTTTSPVPAPPPLFNGDLESTPPDERQLNGPGLRGGWDLDAYSWIDDFSENSLEHGTQIIATYANNLYTFKQDNVDLAEFSSNTLSLSFSYQQYDGTYRCRVAVSFAGAAFDTFAFEASGTFRAPWVTKMIDFVPVSESGTLQWDITCDGPTIVFWDNIAITEATLSGPTRFFNGDFEDTPIEERAVLGPGLRGGWSIGEQIGIHRPDPVTPVHGQCALVTLDQPQSTFERFDVDLFGYATNNLILSYSYYQRFYPISCNVNVKFFDTAIDTFTMPSNIGVWVDRWIPFTPAGSSGTLRFEVTCDGPGARIWWDNIGIRENTVA</sequence>
<name>A0AAN7SWC6_9EURO</name>
<dbReference type="EMBL" id="JAVRRJ010000006">
    <property type="protein sequence ID" value="KAK5083440.1"/>
    <property type="molecule type" value="Genomic_DNA"/>
</dbReference>
<organism evidence="2 3">
    <name type="scientific">Lithohypha guttulata</name>
    <dbReference type="NCBI Taxonomy" id="1690604"/>
    <lineage>
        <taxon>Eukaryota</taxon>
        <taxon>Fungi</taxon>
        <taxon>Dikarya</taxon>
        <taxon>Ascomycota</taxon>
        <taxon>Pezizomycotina</taxon>
        <taxon>Eurotiomycetes</taxon>
        <taxon>Chaetothyriomycetidae</taxon>
        <taxon>Chaetothyriales</taxon>
        <taxon>Trichomeriaceae</taxon>
        <taxon>Lithohypha</taxon>
    </lineage>
</organism>
<evidence type="ECO:0000313" key="2">
    <source>
        <dbReference type="EMBL" id="KAK5083440.1"/>
    </source>
</evidence>
<feature type="compositionally biased region" description="Low complexity" evidence="1">
    <location>
        <begin position="1"/>
        <end position="58"/>
    </location>
</feature>
<accession>A0AAN7SWC6</accession>
<evidence type="ECO:0000256" key="1">
    <source>
        <dbReference type="SAM" id="MobiDB-lite"/>
    </source>
</evidence>